<dbReference type="Gene3D" id="1.10.760.10">
    <property type="entry name" value="Cytochrome c-like domain"/>
    <property type="match status" value="1"/>
</dbReference>
<accession>A0A0T5PDD2</accession>
<sequence>MRTLTTTAIAVLATTVAVTAAEVAPKEVKFDEYGSVETSLTGTPGDPENGAVIMKTKSMGNCISCHQVTALEDAPFHGEIGPMLDGAGDRWTEADLRGIVSNAKKTFPGTMMPAYYKVDGYIRPGDAFTGKAAEEPLPPLLSGQQVEDVVAFLMTLKEE</sequence>
<evidence type="ECO:0000256" key="1">
    <source>
        <dbReference type="ARBA" id="ARBA00022617"/>
    </source>
</evidence>
<dbReference type="STRING" id="540747.SAMN04488031_103211"/>
<reference evidence="8 10" key="2">
    <citation type="submission" date="2018-08" db="EMBL/GenBank/DDBJ databases">
        <title>Genetic Globetrotter - A new plasmid hitch-hiking vast phylogenetic and geographic distances.</title>
        <authorList>
            <person name="Vollmers J."/>
            <person name="Petersen J."/>
        </authorList>
    </citation>
    <scope>NUCLEOTIDE SEQUENCE [LARGE SCALE GENOMIC DNA]</scope>
    <source>
        <strain evidence="8 10">DSM 26383</strain>
    </source>
</reference>
<keyword evidence="9" id="KW-1185">Reference proteome</keyword>
<gene>
    <name evidence="8" type="ORF">RIdsm_01798</name>
    <name evidence="7" type="ORF">XM52_05130</name>
</gene>
<dbReference type="InterPro" id="IPR009056">
    <property type="entry name" value="Cyt_c-like_dom"/>
</dbReference>
<feature type="domain" description="Cytochrome c" evidence="6">
    <location>
        <begin position="45"/>
        <end position="157"/>
    </location>
</feature>
<dbReference type="Proteomes" id="UP000051401">
    <property type="component" value="Unassembled WGS sequence"/>
</dbReference>
<keyword evidence="1 4" id="KW-0349">Heme</keyword>
<dbReference type="GO" id="GO:0046872">
    <property type="term" value="F:metal ion binding"/>
    <property type="evidence" value="ECO:0007669"/>
    <property type="project" value="UniProtKB-KW"/>
</dbReference>
<dbReference type="EMBL" id="LAXI01000002">
    <property type="protein sequence ID" value="KRS19052.1"/>
    <property type="molecule type" value="Genomic_DNA"/>
</dbReference>
<evidence type="ECO:0000256" key="5">
    <source>
        <dbReference type="SAM" id="SignalP"/>
    </source>
</evidence>
<organism evidence="7 9">
    <name type="scientific">Roseovarius indicus</name>
    <dbReference type="NCBI Taxonomy" id="540747"/>
    <lineage>
        <taxon>Bacteria</taxon>
        <taxon>Pseudomonadati</taxon>
        <taxon>Pseudomonadota</taxon>
        <taxon>Alphaproteobacteria</taxon>
        <taxon>Rhodobacterales</taxon>
        <taxon>Roseobacteraceae</taxon>
        <taxon>Roseovarius</taxon>
    </lineage>
</organism>
<dbReference type="GO" id="GO:0020037">
    <property type="term" value="F:heme binding"/>
    <property type="evidence" value="ECO:0007669"/>
    <property type="project" value="InterPro"/>
</dbReference>
<name>A0A0T5PDD2_9RHOB</name>
<dbReference type="InterPro" id="IPR036909">
    <property type="entry name" value="Cyt_c-like_dom_sf"/>
</dbReference>
<evidence type="ECO:0000256" key="4">
    <source>
        <dbReference type="PROSITE-ProRule" id="PRU00433"/>
    </source>
</evidence>
<evidence type="ECO:0000313" key="7">
    <source>
        <dbReference type="EMBL" id="KRS19052.1"/>
    </source>
</evidence>
<dbReference type="PROSITE" id="PS51007">
    <property type="entry name" value="CYTC"/>
    <property type="match status" value="1"/>
</dbReference>
<dbReference type="InterPro" id="IPR030999">
    <property type="entry name" value="Thiosulf_SoxX"/>
</dbReference>
<dbReference type="KEGG" id="rid:RIdsm_01798"/>
<keyword evidence="2 4" id="KW-0479">Metal-binding</keyword>
<dbReference type="NCBIfam" id="TIGR04485">
    <property type="entry name" value="thiosulf_SoxX"/>
    <property type="match status" value="1"/>
</dbReference>
<dbReference type="EMBL" id="CP031598">
    <property type="protein sequence ID" value="QEW26004.1"/>
    <property type="molecule type" value="Genomic_DNA"/>
</dbReference>
<keyword evidence="5" id="KW-0732">Signal</keyword>
<evidence type="ECO:0000256" key="3">
    <source>
        <dbReference type="ARBA" id="ARBA00023004"/>
    </source>
</evidence>
<feature type="chain" id="PRO_5015044609" evidence="5">
    <location>
        <begin position="21"/>
        <end position="159"/>
    </location>
</feature>
<dbReference type="RefSeq" id="WP_057813931.1">
    <property type="nucleotide sequence ID" value="NZ_CAXRJZ010000008.1"/>
</dbReference>
<dbReference type="AlphaFoldDB" id="A0A0T5PDD2"/>
<protein>
    <submittedName>
        <fullName evidence="7 8">Cytochrome c</fullName>
    </submittedName>
</protein>
<evidence type="ECO:0000313" key="10">
    <source>
        <dbReference type="Proteomes" id="UP000325785"/>
    </source>
</evidence>
<reference evidence="7 9" key="1">
    <citation type="submission" date="2015-04" db="EMBL/GenBank/DDBJ databases">
        <title>The draft genome sequence of Roseovarius indicus B108T.</title>
        <authorList>
            <person name="Li G."/>
            <person name="Lai Q."/>
            <person name="Shao Z."/>
            <person name="Yan P."/>
        </authorList>
    </citation>
    <scope>NUCLEOTIDE SEQUENCE [LARGE SCALE GENOMIC DNA]</scope>
    <source>
        <strain evidence="7 9">B108</strain>
    </source>
</reference>
<evidence type="ECO:0000313" key="8">
    <source>
        <dbReference type="EMBL" id="QEW26004.1"/>
    </source>
</evidence>
<feature type="signal peptide" evidence="5">
    <location>
        <begin position="1"/>
        <end position="20"/>
    </location>
</feature>
<dbReference type="SUPFAM" id="SSF46626">
    <property type="entry name" value="Cytochrome c"/>
    <property type="match status" value="1"/>
</dbReference>
<dbReference type="Proteomes" id="UP000325785">
    <property type="component" value="Chromosome"/>
</dbReference>
<proteinExistence type="predicted"/>
<dbReference type="OrthoDB" id="9793634at2"/>
<dbReference type="GO" id="GO:0009055">
    <property type="term" value="F:electron transfer activity"/>
    <property type="evidence" value="ECO:0007669"/>
    <property type="project" value="InterPro"/>
</dbReference>
<evidence type="ECO:0000259" key="6">
    <source>
        <dbReference type="PROSITE" id="PS51007"/>
    </source>
</evidence>
<evidence type="ECO:0000313" key="9">
    <source>
        <dbReference type="Proteomes" id="UP000051401"/>
    </source>
</evidence>
<dbReference type="PATRIC" id="fig|540747.5.peg.2603"/>
<dbReference type="Pfam" id="PF00034">
    <property type="entry name" value="Cytochrom_C"/>
    <property type="match status" value="1"/>
</dbReference>
<keyword evidence="3 4" id="KW-0408">Iron</keyword>
<evidence type="ECO:0000256" key="2">
    <source>
        <dbReference type="ARBA" id="ARBA00022723"/>
    </source>
</evidence>